<dbReference type="Proteomes" id="UP000427842">
    <property type="component" value="Unassembled WGS sequence"/>
</dbReference>
<accession>A0ABQ6VVF9</accession>
<reference evidence="2 3" key="1">
    <citation type="submission" date="2018-09" db="EMBL/GenBank/DDBJ databases">
        <title>Genome sequence and characterization of the bcs clusters for the production of nanocellulose from the low pH resistant strain Komagataeibacter medellinensis ID13488.</title>
        <authorList>
            <person name="Hernandez-Arriaga A.M."/>
            <person name="Del Cerro C."/>
            <person name="Urbina L."/>
            <person name="Eceiza A."/>
            <person name="Retegi A."/>
            <person name="Prieto M.A."/>
        </authorList>
    </citation>
    <scope>NUCLEOTIDE SEQUENCE [LARGE SCALE GENOMIC DNA]</scope>
    <source>
        <strain evidence="2 3">ID13488</strain>
    </source>
</reference>
<protein>
    <recommendedName>
        <fullName evidence="4">Restriction alleviation protein, Lar family</fullName>
    </recommendedName>
</protein>
<comment type="caution">
    <text evidence="2">The sequence shown here is derived from an EMBL/GenBank/DDBJ whole genome shotgun (WGS) entry which is preliminary data.</text>
</comment>
<evidence type="ECO:0000313" key="3">
    <source>
        <dbReference type="Proteomes" id="UP000427842"/>
    </source>
</evidence>
<evidence type="ECO:0000256" key="1">
    <source>
        <dbReference type="SAM" id="MobiDB-lite"/>
    </source>
</evidence>
<dbReference type="Pfam" id="PF14354">
    <property type="entry name" value="Lar_restr_allev"/>
    <property type="match status" value="1"/>
</dbReference>
<evidence type="ECO:0000313" key="2">
    <source>
        <dbReference type="EMBL" id="KAB8123073.1"/>
    </source>
</evidence>
<name>A0ABQ6VVF9_9PROT</name>
<keyword evidence="3" id="KW-1185">Reference proteome</keyword>
<organism evidence="2 3">
    <name type="scientific">Komagataeibacter medellinensis</name>
    <dbReference type="NCBI Taxonomy" id="1177712"/>
    <lineage>
        <taxon>Bacteria</taxon>
        <taxon>Pseudomonadati</taxon>
        <taxon>Pseudomonadota</taxon>
        <taxon>Alphaproteobacteria</taxon>
        <taxon>Acetobacterales</taxon>
        <taxon>Acetobacteraceae</taxon>
        <taxon>Komagataeibacter</taxon>
    </lineage>
</organism>
<evidence type="ECO:0008006" key="4">
    <source>
        <dbReference type="Google" id="ProtNLM"/>
    </source>
</evidence>
<gene>
    <name evidence="2" type="ORF">D3W54_01245</name>
</gene>
<dbReference type="EMBL" id="QYAZ01000001">
    <property type="protein sequence ID" value="KAB8123073.1"/>
    <property type="molecule type" value="Genomic_DNA"/>
</dbReference>
<feature type="region of interest" description="Disordered" evidence="1">
    <location>
        <begin position="84"/>
        <end position="107"/>
    </location>
</feature>
<proteinExistence type="predicted"/>
<sequence>MSDFMCARTRMRGGNRSTSIFLRCEDLMIQLTDEEIDRLGLLPCPFCGSRAEIEWWHGGAPTKQMVSCGGNSNDELVCEVSPMVTGETPEEAAEHWNRRHTERSARV</sequence>